<dbReference type="AlphaFoldDB" id="A0AB74VAJ7"/>
<keyword evidence="2" id="KW-1185">Reference proteome</keyword>
<dbReference type="Proteomes" id="UP000679373">
    <property type="component" value="Chromosome"/>
</dbReference>
<proteinExistence type="predicted"/>
<dbReference type="EMBL" id="CP073653">
    <property type="protein sequence ID" value="QUN33399.1"/>
    <property type="molecule type" value="Genomic_DNA"/>
</dbReference>
<evidence type="ECO:0000313" key="1">
    <source>
        <dbReference type="EMBL" id="QUN33399.1"/>
    </source>
</evidence>
<dbReference type="Gene3D" id="1.20.1260.120">
    <property type="entry name" value="Protein of unknown function DUF2935"/>
    <property type="match status" value="1"/>
</dbReference>
<accession>A0AB74VAJ7</accession>
<dbReference type="Pfam" id="PF11155">
    <property type="entry name" value="DUF2935"/>
    <property type="match status" value="1"/>
</dbReference>
<evidence type="ECO:0000313" key="2">
    <source>
        <dbReference type="Proteomes" id="UP000679373"/>
    </source>
</evidence>
<organism evidence="1 2">
    <name type="scientific">Clostridium beijerinckii</name>
    <name type="common">Clostridium MP</name>
    <dbReference type="NCBI Taxonomy" id="1520"/>
    <lineage>
        <taxon>Bacteria</taxon>
        <taxon>Bacillati</taxon>
        <taxon>Bacillota</taxon>
        <taxon>Clostridia</taxon>
        <taxon>Eubacteriales</taxon>
        <taxon>Clostridiaceae</taxon>
        <taxon>Clostridium</taxon>
    </lineage>
</organism>
<protein>
    <submittedName>
        <fullName evidence="1">DUF2935 domain-containing protein</fullName>
    </submittedName>
</protein>
<name>A0AB74VAJ7_CLOBE</name>
<dbReference type="SUPFAM" id="SSF158430">
    <property type="entry name" value="Bacillus cereus metalloprotein-like"/>
    <property type="match status" value="1"/>
</dbReference>
<sequence length="143" mass="16691">MDLLTVNGTRLQERKDIDLEREAYEQEYFWNRIMAEHAKFLRGLLDPTEDELINMSNNFGREFDKLTMEAREAMNQSVPLSKVTDDSYKATLAIGKFKEQGTVGLLECKIKFIIVPLLGDHILREANHYLRLLKIFKRVGELE</sequence>
<gene>
    <name evidence="1" type="ORF">KEC93_15625</name>
</gene>
<dbReference type="InterPro" id="IPR021328">
    <property type="entry name" value="CotB-like"/>
</dbReference>
<reference evidence="1" key="1">
    <citation type="submission" date="2021-04" db="EMBL/GenBank/DDBJ databases">
        <title>Complete genome sequence of the type strain Clostridium beijerinckii NRRL B-598.</title>
        <authorList>
            <person name="Sedlar K."/>
            <person name="Branska B."/>
            <person name="Bezdicek M."/>
            <person name="Nykrynova M."/>
            <person name="Lengerova M."/>
            <person name="Skutkova H."/>
            <person name="Patakova P."/>
        </authorList>
    </citation>
    <scope>NUCLEOTIDE SEQUENCE</scope>
    <source>
        <strain evidence="1">DSM 791</strain>
    </source>
</reference>